<organism evidence="2 3">
    <name type="scientific">Pseudomonas rhizosphaerae</name>
    <dbReference type="NCBI Taxonomy" id="216142"/>
    <lineage>
        <taxon>Bacteria</taxon>
        <taxon>Pseudomonadati</taxon>
        <taxon>Pseudomonadota</taxon>
        <taxon>Gammaproteobacteria</taxon>
        <taxon>Pseudomonadales</taxon>
        <taxon>Pseudomonadaceae</taxon>
        <taxon>Pseudomonas</taxon>
    </lineage>
</organism>
<evidence type="ECO:0000313" key="3">
    <source>
        <dbReference type="Proteomes" id="UP000029499"/>
    </source>
</evidence>
<dbReference type="STRING" id="216142.LT40_10270"/>
<protein>
    <submittedName>
        <fullName evidence="2">Uncharacterized protein</fullName>
    </submittedName>
</protein>
<evidence type="ECO:0000313" key="2">
    <source>
        <dbReference type="EMBL" id="AIS17754.1"/>
    </source>
</evidence>
<dbReference type="EMBL" id="CP009533">
    <property type="protein sequence ID" value="AIS17754.1"/>
    <property type="molecule type" value="Genomic_DNA"/>
</dbReference>
<accession>A0A089YQ62</accession>
<evidence type="ECO:0000256" key="1">
    <source>
        <dbReference type="SAM" id="MobiDB-lite"/>
    </source>
</evidence>
<gene>
    <name evidence="2" type="ORF">LT40_10270</name>
</gene>
<reference evidence="2 3" key="1">
    <citation type="journal article" date="2015" name="J. Biotechnol.">
        <title>Complete genome sequence of Pseudomonas rhizosphaerae IH5T (=DSM 16299T), a phosphate-solubilizing rhizobacterium for bacterial biofertilizer.</title>
        <authorList>
            <person name="Kwak Y."/>
            <person name="Jung B.K."/>
            <person name="Shin J.H."/>
        </authorList>
    </citation>
    <scope>NUCLEOTIDE SEQUENCE [LARGE SCALE GENOMIC DNA]</scope>
    <source>
        <strain evidence="2">DSM 16299</strain>
    </source>
</reference>
<dbReference type="Proteomes" id="UP000029499">
    <property type="component" value="Chromosome"/>
</dbReference>
<proteinExistence type="predicted"/>
<feature type="compositionally biased region" description="Polar residues" evidence="1">
    <location>
        <begin position="1"/>
        <end position="42"/>
    </location>
</feature>
<keyword evidence="3" id="KW-1185">Reference proteome</keyword>
<dbReference type="KEGG" id="prh:LT40_10270"/>
<name>A0A089YQ62_9PSED</name>
<dbReference type="AlphaFoldDB" id="A0A089YQ62"/>
<feature type="region of interest" description="Disordered" evidence="1">
    <location>
        <begin position="1"/>
        <end position="85"/>
    </location>
</feature>
<dbReference type="HOGENOM" id="CLU_2510193_0_0_6"/>
<sequence length="85" mass="9387">MQKPPQQVINLAANDTSNPYNSPTRRINPNSRQGTTAPNPQLRQPTPRTDNPRPPTLENRGIGNGENLRRPVNGTQQPRTAPGTR</sequence>